<accession>A0A0F9MZ14</accession>
<protein>
    <submittedName>
        <fullName evidence="1">Uncharacterized protein</fullName>
    </submittedName>
</protein>
<reference evidence="1" key="1">
    <citation type="journal article" date="2015" name="Nature">
        <title>Complex archaea that bridge the gap between prokaryotes and eukaryotes.</title>
        <authorList>
            <person name="Spang A."/>
            <person name="Saw J.H."/>
            <person name="Jorgensen S.L."/>
            <person name="Zaremba-Niedzwiedzka K."/>
            <person name="Martijn J."/>
            <person name="Lind A.E."/>
            <person name="van Eijk R."/>
            <person name="Schleper C."/>
            <person name="Guy L."/>
            <person name="Ettema T.J."/>
        </authorList>
    </citation>
    <scope>NUCLEOTIDE SEQUENCE</scope>
</reference>
<name>A0A0F9MZ14_9ZZZZ</name>
<evidence type="ECO:0000313" key="1">
    <source>
        <dbReference type="EMBL" id="KKM81785.1"/>
    </source>
</evidence>
<proteinExistence type="predicted"/>
<dbReference type="EMBL" id="LAZR01007964">
    <property type="protein sequence ID" value="KKM81785.1"/>
    <property type="molecule type" value="Genomic_DNA"/>
</dbReference>
<sequence>GVGTAAWTKNLGGLTYLQVDSITINNAMIFSSTGAISFSDDNLTTTGTLASGTITVSSDMVIATGSITSVSGTIQFGNENLSTLGAMGIGTHSPRNSLEVAELDSNWISSIRIGGVTAGDTTAGVGVETSRWQMLFSSWRDIIPDTVGAKIAAINYADNIPPNEHLLQVTDLVFYTLGTIPGSPDDTVERLRIKSDGSIRMKADAQLFEMGAAQEYSVQWDGTNAVYTVASGEFVFTGGNVVLDKTSGTGFQVDAAAPTFGWRDLLGETTTRSTGANKPSFETYNGEINQYRFSAGEHEHYDFHIPHDYVAGTDIYLHIHWSQISTTNTGGAVDFKYSAAYAKGHNQSAFTSTPITGTITSAGAGTTRYQHHLTEAVISAASATAALFDRDDLEPDGVILMTLEMEANNLTDSVGVTDPFIHYVDIHYQSSNIATKQKVPDFYV</sequence>
<comment type="caution">
    <text evidence="1">The sequence shown here is derived from an EMBL/GenBank/DDBJ whole genome shotgun (WGS) entry which is preliminary data.</text>
</comment>
<feature type="non-terminal residue" evidence="1">
    <location>
        <position position="1"/>
    </location>
</feature>
<organism evidence="1">
    <name type="scientific">marine sediment metagenome</name>
    <dbReference type="NCBI Taxonomy" id="412755"/>
    <lineage>
        <taxon>unclassified sequences</taxon>
        <taxon>metagenomes</taxon>
        <taxon>ecological metagenomes</taxon>
    </lineage>
</organism>
<dbReference type="AlphaFoldDB" id="A0A0F9MZ14"/>
<gene>
    <name evidence="1" type="ORF">LCGC14_1326260</name>
</gene>